<dbReference type="InterPro" id="IPR016024">
    <property type="entry name" value="ARM-type_fold"/>
</dbReference>
<dbReference type="Pfam" id="PF12719">
    <property type="entry name" value="Cnd3"/>
    <property type="match status" value="1"/>
</dbReference>
<dbReference type="GO" id="GO:0005737">
    <property type="term" value="C:cytoplasm"/>
    <property type="evidence" value="ECO:0007669"/>
    <property type="project" value="TreeGrafter"/>
</dbReference>
<feature type="compositionally biased region" description="Low complexity" evidence="8">
    <location>
        <begin position="696"/>
        <end position="705"/>
    </location>
</feature>
<feature type="compositionally biased region" description="Basic and acidic residues" evidence="8">
    <location>
        <begin position="1130"/>
        <end position="1139"/>
    </location>
</feature>
<dbReference type="PANTHER" id="PTHR14418">
    <property type="entry name" value="CONDENSIN COMPLEX SUBUNIT 3-RELATED"/>
    <property type="match status" value="1"/>
</dbReference>
<dbReference type="PANTHER" id="PTHR14418:SF5">
    <property type="entry name" value="CONDENSIN COMPLEX SUBUNIT 3"/>
    <property type="match status" value="1"/>
</dbReference>
<evidence type="ECO:0000256" key="6">
    <source>
        <dbReference type="ARBA" id="ARBA00023067"/>
    </source>
</evidence>
<keyword evidence="3" id="KW-0158">Chromosome</keyword>
<accession>A0A4E0S0I6</accession>
<feature type="region of interest" description="Disordered" evidence="8">
    <location>
        <begin position="694"/>
        <end position="716"/>
    </location>
</feature>
<name>A0A4E0S0I6_FASHE</name>
<dbReference type="InterPro" id="IPR011989">
    <property type="entry name" value="ARM-like"/>
</dbReference>
<evidence type="ECO:0000256" key="3">
    <source>
        <dbReference type="ARBA" id="ARBA00022454"/>
    </source>
</evidence>
<comment type="subcellular location">
    <subcellularLocation>
        <location evidence="1">Chromosome</location>
    </subcellularLocation>
</comment>
<feature type="region of interest" description="Disordered" evidence="8">
    <location>
        <begin position="887"/>
        <end position="942"/>
    </location>
</feature>
<dbReference type="InterPro" id="IPR025977">
    <property type="entry name" value="Cnd3_C"/>
</dbReference>
<evidence type="ECO:0000256" key="8">
    <source>
        <dbReference type="SAM" id="MobiDB-lite"/>
    </source>
</evidence>
<evidence type="ECO:0000256" key="1">
    <source>
        <dbReference type="ARBA" id="ARBA00004286"/>
    </source>
</evidence>
<dbReference type="InterPro" id="IPR027165">
    <property type="entry name" value="CND3"/>
</dbReference>
<keyword evidence="4" id="KW-0132">Cell division</keyword>
<evidence type="ECO:0000313" key="10">
    <source>
        <dbReference type="EMBL" id="THD23620.1"/>
    </source>
</evidence>
<keyword evidence="5" id="KW-0498">Mitosis</keyword>
<comment type="similarity">
    <text evidence="2">Belongs to the CND3 (condensin subunit 3) family.</text>
</comment>
<evidence type="ECO:0000259" key="9">
    <source>
        <dbReference type="Pfam" id="PF12719"/>
    </source>
</evidence>
<keyword evidence="6" id="KW-0226">DNA condensation</keyword>
<dbReference type="EMBL" id="JXXN02002041">
    <property type="protein sequence ID" value="THD23620.1"/>
    <property type="molecule type" value="Genomic_DNA"/>
</dbReference>
<feature type="region of interest" description="Disordered" evidence="8">
    <location>
        <begin position="1122"/>
        <end position="1307"/>
    </location>
</feature>
<evidence type="ECO:0000256" key="2">
    <source>
        <dbReference type="ARBA" id="ARBA00006533"/>
    </source>
</evidence>
<feature type="compositionally biased region" description="Acidic residues" evidence="8">
    <location>
        <begin position="707"/>
        <end position="716"/>
    </location>
</feature>
<dbReference type="GO" id="GO:0000796">
    <property type="term" value="C:condensin complex"/>
    <property type="evidence" value="ECO:0007669"/>
    <property type="project" value="InterPro"/>
</dbReference>
<dbReference type="GO" id="GO:0000793">
    <property type="term" value="C:condensed chromosome"/>
    <property type="evidence" value="ECO:0007669"/>
    <property type="project" value="TreeGrafter"/>
</dbReference>
<evidence type="ECO:0000256" key="5">
    <source>
        <dbReference type="ARBA" id="ARBA00022776"/>
    </source>
</evidence>
<dbReference type="Gene3D" id="1.25.10.10">
    <property type="entry name" value="Leucine-rich Repeat Variant"/>
    <property type="match status" value="2"/>
</dbReference>
<gene>
    <name evidence="10" type="ORF">D915_005521</name>
</gene>
<evidence type="ECO:0000313" key="11">
    <source>
        <dbReference type="Proteomes" id="UP000230066"/>
    </source>
</evidence>
<dbReference type="GO" id="GO:0051301">
    <property type="term" value="P:cell division"/>
    <property type="evidence" value="ECO:0007669"/>
    <property type="project" value="UniProtKB-KW"/>
</dbReference>
<dbReference type="SUPFAM" id="SSF48371">
    <property type="entry name" value="ARM repeat"/>
    <property type="match status" value="1"/>
</dbReference>
<sequence length="1307" mass="145298">MADGSENNTQLEMLEIFRECQINALSHERLCMQLKSLYDKSRFTHFADEFFELCRYSLVSSERSTYRERTIDFITKFALFCGKSDANDDMSDTLSNRLLLKLFLFCMKYNECPNAAVRFRCMQIIHKLLEGIGDNGMMPDELYSGLQSVLLRRVQDTKSTVRVQAIHALSRMQDPTDADCPAVEAFLWLARHDPTAEVRRAALAAMVLTTRTLPSLVERCRDVSDSVRRTAYKILATRGVLRPLSIAKRIRVLHDGLTDRSAEVRQAAQELVLSWFKATEGDPVQLLRRLDTEGVPETSQLMLDNLFSVLPESDFKTMVQTWATTYLTEERVLKSDCITSESSFFWRALVELLVKRQTIVTASNHSVAQKDKITGGSDADQSSDTFSTDADSNVPLLEMVMPSIVAYITLIKGLISRLVTNVLSEEFDEHTMELECVVVQVLQLASALDLSDEFGRRSLVSLVRDWITSPTVPNTLSPPLLKLHALLEPKLRKRINDVIEMISELCDPVEPPVVSLQTTTMDSSNNADLASRAAPTEQNIAPEQVVLSKVDERNIRLKIAKIEVRMNELNESLHNCVLRKDFECATGLRDQCAELEAERSALMRQLHGSGVAQSSGSIQHGDPSVRNQAILALGLCCSMDLPLTLQYISLFYSAMRVDHAMISETALRCIIDCLLIFGFRPFHEAKIRPNRRITSSDDTSVVTDSINGDDDDEEDDENGIAHDFVALIRQDGMNGTSGPCRREEMSKTVAHLIKPIVALLDSEDDDLQTSSALGLAKLLIYDRLISSQVLSQLLLLWFNPITEDRPAIRRGLACFFTDYACGNPVHATVDTTSNSPRTGNYAHQAALANSVLPTLIALIRAPASSPLSEVEPADVAGLLARLTDATHWQQPQQQQAKVVTQPDEEHDVNENGDGGDPRDPAAGETEGECQNPIPKTVPEMDNPHHDQLALQLASEVLKAPQSAEAKLYLRMLCQLRPSRSNLMVHKELLLLSDAMFKFADRSTTLLLHRFRKLINENLESLGFNPDQLLTELKRRATEAECSPRPSHSLSSKRENDSELYSTVRRPLDPNHPTLIGSARPNVHVLDGDARGPLLSPINHRGPGNRTLSVLDKSGRHMTLLNFSDDESEEDSKSALKEVSAKATAVRPSEPQTRSPIIDKPSTKTKTIAASKSRVTIARRRSRVSTQSSASDEDTLTKSDDPDEDEKENASTSRVTRRAPAPKPSRQTRRHSQPSEASSHVHAATGRSLSKSTSRIQPAQNVRVTRSSLSNISSDRQGRSRRASTASTLESRTVTKTTTGHSVGNRQR</sequence>
<protein>
    <submittedName>
        <fullName evidence="10">Condensin complex subunit 3</fullName>
    </submittedName>
</protein>
<feature type="domain" description="Nuclear condensin complex subunit 3 C-terminal" evidence="9">
    <location>
        <begin position="617"/>
        <end position="975"/>
    </location>
</feature>
<dbReference type="Proteomes" id="UP000230066">
    <property type="component" value="Unassembled WGS sequence"/>
</dbReference>
<feature type="compositionally biased region" description="Polar residues" evidence="8">
    <location>
        <begin position="1246"/>
        <end position="1274"/>
    </location>
</feature>
<keyword evidence="7" id="KW-0131">Cell cycle</keyword>
<dbReference type="GO" id="GO:0007076">
    <property type="term" value="P:mitotic chromosome condensation"/>
    <property type="evidence" value="ECO:0007669"/>
    <property type="project" value="InterPro"/>
</dbReference>
<feature type="compositionally biased region" description="Polar residues" evidence="8">
    <location>
        <begin position="1282"/>
        <end position="1307"/>
    </location>
</feature>
<feature type="compositionally biased region" description="Polar residues" evidence="8">
    <location>
        <begin position="1163"/>
        <end position="1173"/>
    </location>
</feature>
<comment type="caution">
    <text evidence="10">The sequence shown here is derived from an EMBL/GenBank/DDBJ whole genome shotgun (WGS) entry which is preliminary data.</text>
</comment>
<evidence type="ECO:0000256" key="7">
    <source>
        <dbReference type="ARBA" id="ARBA00023306"/>
    </source>
</evidence>
<proteinExistence type="inferred from homology"/>
<reference evidence="10" key="1">
    <citation type="submission" date="2019-03" db="EMBL/GenBank/DDBJ databases">
        <title>Improved annotation for the trematode Fasciola hepatica.</title>
        <authorList>
            <person name="Choi Y.-J."/>
            <person name="Martin J."/>
            <person name="Mitreva M."/>
        </authorList>
    </citation>
    <scope>NUCLEOTIDE SEQUENCE [LARGE SCALE GENOMIC DNA]</scope>
</reference>
<organism evidence="10 11">
    <name type="scientific">Fasciola hepatica</name>
    <name type="common">Liver fluke</name>
    <dbReference type="NCBI Taxonomy" id="6192"/>
    <lineage>
        <taxon>Eukaryota</taxon>
        <taxon>Metazoa</taxon>
        <taxon>Spiralia</taxon>
        <taxon>Lophotrochozoa</taxon>
        <taxon>Platyhelminthes</taxon>
        <taxon>Trematoda</taxon>
        <taxon>Digenea</taxon>
        <taxon>Plagiorchiida</taxon>
        <taxon>Echinostomata</taxon>
        <taxon>Echinostomatoidea</taxon>
        <taxon>Fasciolidae</taxon>
        <taxon>Fasciola</taxon>
    </lineage>
</organism>
<feature type="region of interest" description="Disordered" evidence="8">
    <location>
        <begin position="1039"/>
        <end position="1079"/>
    </location>
</feature>
<keyword evidence="11" id="KW-1185">Reference proteome</keyword>
<evidence type="ECO:0000256" key="4">
    <source>
        <dbReference type="ARBA" id="ARBA00022618"/>
    </source>
</evidence>